<protein>
    <submittedName>
        <fullName evidence="1">Uncharacterized protein</fullName>
    </submittedName>
</protein>
<accession>A0ABU6VUY2</accession>
<feature type="non-terminal residue" evidence="1">
    <location>
        <position position="61"/>
    </location>
</feature>
<evidence type="ECO:0000313" key="1">
    <source>
        <dbReference type="EMBL" id="MED6177349.1"/>
    </source>
</evidence>
<comment type="caution">
    <text evidence="1">The sequence shown here is derived from an EMBL/GenBank/DDBJ whole genome shotgun (WGS) entry which is preliminary data.</text>
</comment>
<organism evidence="1 2">
    <name type="scientific">Stylosanthes scabra</name>
    <dbReference type="NCBI Taxonomy" id="79078"/>
    <lineage>
        <taxon>Eukaryota</taxon>
        <taxon>Viridiplantae</taxon>
        <taxon>Streptophyta</taxon>
        <taxon>Embryophyta</taxon>
        <taxon>Tracheophyta</taxon>
        <taxon>Spermatophyta</taxon>
        <taxon>Magnoliopsida</taxon>
        <taxon>eudicotyledons</taxon>
        <taxon>Gunneridae</taxon>
        <taxon>Pentapetalae</taxon>
        <taxon>rosids</taxon>
        <taxon>fabids</taxon>
        <taxon>Fabales</taxon>
        <taxon>Fabaceae</taxon>
        <taxon>Papilionoideae</taxon>
        <taxon>50 kb inversion clade</taxon>
        <taxon>dalbergioids sensu lato</taxon>
        <taxon>Dalbergieae</taxon>
        <taxon>Pterocarpus clade</taxon>
        <taxon>Stylosanthes</taxon>
    </lineage>
</organism>
<evidence type="ECO:0000313" key="2">
    <source>
        <dbReference type="Proteomes" id="UP001341840"/>
    </source>
</evidence>
<dbReference type="Proteomes" id="UP001341840">
    <property type="component" value="Unassembled WGS sequence"/>
</dbReference>
<name>A0ABU6VUY2_9FABA</name>
<dbReference type="EMBL" id="JASCZI010153423">
    <property type="protein sequence ID" value="MED6177349.1"/>
    <property type="molecule type" value="Genomic_DNA"/>
</dbReference>
<sequence>MGQIAKQITENPQILFLVILSQILDKSARRLHLEVRRQRETTLKTKNQLKILVPHLPKRKK</sequence>
<gene>
    <name evidence="1" type="ORF">PIB30_097355</name>
</gene>
<keyword evidence="2" id="KW-1185">Reference proteome</keyword>
<proteinExistence type="predicted"/>
<reference evidence="1 2" key="1">
    <citation type="journal article" date="2023" name="Plants (Basel)">
        <title>Bridging the Gap: Combining Genomics and Transcriptomics Approaches to Understand Stylosanthes scabra, an Orphan Legume from the Brazilian Caatinga.</title>
        <authorList>
            <person name="Ferreira-Neto J.R.C."/>
            <person name="da Silva M.D."/>
            <person name="Binneck E."/>
            <person name="de Melo N.F."/>
            <person name="da Silva R.H."/>
            <person name="de Melo A.L.T.M."/>
            <person name="Pandolfi V."/>
            <person name="Bustamante F.O."/>
            <person name="Brasileiro-Vidal A.C."/>
            <person name="Benko-Iseppon A.M."/>
        </authorList>
    </citation>
    <scope>NUCLEOTIDE SEQUENCE [LARGE SCALE GENOMIC DNA]</scope>
    <source>
        <tissue evidence="1">Leaves</tissue>
    </source>
</reference>